<gene>
    <name evidence="4" type="ORF">FHS88_003374</name>
</gene>
<dbReference type="PROSITE" id="PS50404">
    <property type="entry name" value="GST_NTER"/>
    <property type="match status" value="1"/>
</dbReference>
<reference evidence="4 5" key="1">
    <citation type="submission" date="2020-08" db="EMBL/GenBank/DDBJ databases">
        <title>Genomic Encyclopedia of Type Strains, Phase IV (KMG-IV): sequencing the most valuable type-strain genomes for metagenomic binning, comparative biology and taxonomic classification.</title>
        <authorList>
            <person name="Goeker M."/>
        </authorList>
    </citation>
    <scope>NUCLEOTIDE SEQUENCE [LARGE SCALE GENOMIC DNA]</scope>
    <source>
        <strain evidence="4 5">DSM 25895</strain>
    </source>
</reference>
<name>A0A840Y9I7_9PROT</name>
<dbReference type="Gene3D" id="3.40.30.10">
    <property type="entry name" value="Glutaredoxin"/>
    <property type="match status" value="1"/>
</dbReference>
<comment type="caution">
    <text evidence="4">The sequence shown here is derived from an EMBL/GenBank/DDBJ whole genome shotgun (WGS) entry which is preliminary data.</text>
</comment>
<dbReference type="InterPro" id="IPR010987">
    <property type="entry name" value="Glutathione-S-Trfase_C-like"/>
</dbReference>
<evidence type="ECO:0000313" key="5">
    <source>
        <dbReference type="Proteomes" id="UP000562254"/>
    </source>
</evidence>
<dbReference type="CDD" id="cd03048">
    <property type="entry name" value="GST_N_Ure2p_like"/>
    <property type="match status" value="1"/>
</dbReference>
<dbReference type="InterPro" id="IPR004046">
    <property type="entry name" value="GST_C"/>
</dbReference>
<sequence length="240" mass="26968">MPAPIQLWTWPTPNGHKIHIMFEELAEQGRAIPYEVVPVAIGKGEQFRPEFLAITPNHRIPAIVDPEGPGGVPFKLFESGAILIYLAEKAGSPLLPAEPGTRYTCLQWLMFQMGGVGPMFGQYNHFANYAAEKIPYAIERYANEVARLHRVLDKRLAESAYLAGPDYSIADIATFPWIRNPDRRGVDLGQYPHVKRWHDAIAARPAVRRGVDVLAEHQRRGPMTDAERDVMFGKTQFAAR</sequence>
<dbReference type="EMBL" id="JACIJE010000010">
    <property type="protein sequence ID" value="MBB5691222.1"/>
    <property type="molecule type" value="Genomic_DNA"/>
</dbReference>
<evidence type="ECO:0000259" key="2">
    <source>
        <dbReference type="PROSITE" id="PS50404"/>
    </source>
</evidence>
<evidence type="ECO:0000259" key="3">
    <source>
        <dbReference type="PROSITE" id="PS50405"/>
    </source>
</evidence>
<dbReference type="SUPFAM" id="SSF47616">
    <property type="entry name" value="GST C-terminal domain-like"/>
    <property type="match status" value="1"/>
</dbReference>
<evidence type="ECO:0000256" key="1">
    <source>
        <dbReference type="RuleBase" id="RU003494"/>
    </source>
</evidence>
<dbReference type="PANTHER" id="PTHR44051:SF19">
    <property type="entry name" value="DISULFIDE-BOND OXIDOREDUCTASE YFCG"/>
    <property type="match status" value="1"/>
</dbReference>
<feature type="domain" description="GST C-terminal" evidence="3">
    <location>
        <begin position="98"/>
        <end position="223"/>
    </location>
</feature>
<protein>
    <submittedName>
        <fullName evidence="4">GST-like protein</fullName>
        <ecNumber evidence="4">1.8.4.-</ecNumber>
    </submittedName>
</protein>
<dbReference type="InterPro" id="IPR004045">
    <property type="entry name" value="Glutathione_S-Trfase_N"/>
</dbReference>
<organism evidence="4 5">
    <name type="scientific">Neoroseomonas alkaliterrae</name>
    <dbReference type="NCBI Taxonomy" id="1452450"/>
    <lineage>
        <taxon>Bacteria</taxon>
        <taxon>Pseudomonadati</taxon>
        <taxon>Pseudomonadota</taxon>
        <taxon>Alphaproteobacteria</taxon>
        <taxon>Acetobacterales</taxon>
        <taxon>Acetobacteraceae</taxon>
        <taxon>Neoroseomonas</taxon>
    </lineage>
</organism>
<dbReference type="GO" id="GO:0016491">
    <property type="term" value="F:oxidoreductase activity"/>
    <property type="evidence" value="ECO:0007669"/>
    <property type="project" value="UniProtKB-KW"/>
</dbReference>
<dbReference type="Gene3D" id="1.20.1050.10">
    <property type="match status" value="1"/>
</dbReference>
<dbReference type="PANTHER" id="PTHR44051">
    <property type="entry name" value="GLUTATHIONE S-TRANSFERASE-RELATED"/>
    <property type="match status" value="1"/>
</dbReference>
<dbReference type="SFLD" id="SFLDG00358">
    <property type="entry name" value="Main_(cytGST)"/>
    <property type="match status" value="1"/>
</dbReference>
<keyword evidence="4" id="KW-0560">Oxidoreductase</keyword>
<dbReference type="PROSITE" id="PS50405">
    <property type="entry name" value="GST_CTER"/>
    <property type="match status" value="1"/>
</dbReference>
<accession>A0A840Y9I7</accession>
<dbReference type="AlphaFoldDB" id="A0A840Y9I7"/>
<comment type="similarity">
    <text evidence="1">Belongs to the GST superfamily.</text>
</comment>
<dbReference type="Proteomes" id="UP000562254">
    <property type="component" value="Unassembled WGS sequence"/>
</dbReference>
<dbReference type="InterPro" id="IPR036282">
    <property type="entry name" value="Glutathione-S-Trfase_C_sf"/>
</dbReference>
<keyword evidence="5" id="KW-1185">Reference proteome</keyword>
<dbReference type="Pfam" id="PF02798">
    <property type="entry name" value="GST_N"/>
    <property type="match status" value="1"/>
</dbReference>
<feature type="domain" description="GST N-terminal" evidence="2">
    <location>
        <begin position="2"/>
        <end position="94"/>
    </location>
</feature>
<dbReference type="Pfam" id="PF00043">
    <property type="entry name" value="GST_C"/>
    <property type="match status" value="1"/>
</dbReference>
<dbReference type="SUPFAM" id="SSF52833">
    <property type="entry name" value="Thioredoxin-like"/>
    <property type="match status" value="1"/>
</dbReference>
<dbReference type="RefSeq" id="WP_184486610.1">
    <property type="nucleotide sequence ID" value="NZ_JACIJE010000010.1"/>
</dbReference>
<dbReference type="EC" id="1.8.4.-" evidence="4"/>
<dbReference type="SFLD" id="SFLDG01151">
    <property type="entry name" value="Main.2:_Nu-like"/>
    <property type="match status" value="1"/>
</dbReference>
<dbReference type="InterPro" id="IPR036249">
    <property type="entry name" value="Thioredoxin-like_sf"/>
</dbReference>
<dbReference type="InterPro" id="IPR040079">
    <property type="entry name" value="Glutathione_S-Trfase"/>
</dbReference>
<proteinExistence type="inferred from homology"/>
<dbReference type="SFLD" id="SFLDS00019">
    <property type="entry name" value="Glutathione_Transferase_(cytos"/>
    <property type="match status" value="1"/>
</dbReference>
<dbReference type="CDD" id="cd10291">
    <property type="entry name" value="GST_C_YfcG_like"/>
    <property type="match status" value="1"/>
</dbReference>
<evidence type="ECO:0000313" key="4">
    <source>
        <dbReference type="EMBL" id="MBB5691222.1"/>
    </source>
</evidence>